<feature type="coiled-coil region" evidence="9">
    <location>
        <begin position="208"/>
        <end position="244"/>
    </location>
</feature>
<keyword evidence="6" id="KW-0969">Cilium</keyword>
<evidence type="ECO:0000256" key="10">
    <source>
        <dbReference type="SAM" id="MobiDB-lite"/>
    </source>
</evidence>
<keyword evidence="8" id="KW-0966">Cell projection</keyword>
<organism evidence="11 12">
    <name type="scientific">Tetraodon nigroviridis</name>
    <name type="common">Spotted green pufferfish</name>
    <name type="synonym">Chelonodon nigroviridis</name>
    <dbReference type="NCBI Taxonomy" id="99883"/>
    <lineage>
        <taxon>Eukaryota</taxon>
        <taxon>Metazoa</taxon>
        <taxon>Chordata</taxon>
        <taxon>Craniata</taxon>
        <taxon>Vertebrata</taxon>
        <taxon>Euteleostomi</taxon>
        <taxon>Actinopterygii</taxon>
        <taxon>Neopterygii</taxon>
        <taxon>Teleostei</taxon>
        <taxon>Neoteleostei</taxon>
        <taxon>Acanthomorphata</taxon>
        <taxon>Eupercaria</taxon>
        <taxon>Tetraodontiformes</taxon>
        <taxon>Tetradontoidea</taxon>
        <taxon>Tetraodontidae</taxon>
        <taxon>Tetraodon</taxon>
    </lineage>
</organism>
<dbReference type="AlphaFoldDB" id="H3DGP5"/>
<evidence type="ECO:0000256" key="1">
    <source>
        <dbReference type="ARBA" id="ARBA00004611"/>
    </source>
</evidence>
<evidence type="ECO:0000256" key="3">
    <source>
        <dbReference type="ARBA" id="ARBA00022490"/>
    </source>
</evidence>
<keyword evidence="7" id="KW-0206">Cytoskeleton</keyword>
<evidence type="ECO:0000313" key="12">
    <source>
        <dbReference type="Proteomes" id="UP000007303"/>
    </source>
</evidence>
<accession>H3DGP5</accession>
<dbReference type="GO" id="GO:0005929">
    <property type="term" value="C:cilium"/>
    <property type="evidence" value="ECO:0007669"/>
    <property type="project" value="TreeGrafter"/>
</dbReference>
<reference evidence="11" key="3">
    <citation type="submission" date="2025-09" db="UniProtKB">
        <authorList>
            <consortium name="Ensembl"/>
        </authorList>
    </citation>
    <scope>IDENTIFICATION</scope>
</reference>
<feature type="region of interest" description="Disordered" evidence="10">
    <location>
        <begin position="1"/>
        <end position="36"/>
    </location>
</feature>
<comment type="similarity">
    <text evidence="2">Belongs to the flagellar radial spoke RSP3 family.</text>
</comment>
<evidence type="ECO:0000256" key="8">
    <source>
        <dbReference type="ARBA" id="ARBA00023273"/>
    </source>
</evidence>
<dbReference type="GeneTree" id="ENSGT00390000004172"/>
<dbReference type="InterPro" id="IPR009290">
    <property type="entry name" value="Radial_spoke_3"/>
</dbReference>
<keyword evidence="5" id="KW-0282">Flagellum</keyword>
<evidence type="ECO:0000256" key="7">
    <source>
        <dbReference type="ARBA" id="ARBA00023212"/>
    </source>
</evidence>
<dbReference type="STRING" id="99883.ENSTNIP00000019689"/>
<keyword evidence="3" id="KW-0963">Cytoplasm</keyword>
<evidence type="ECO:0000256" key="6">
    <source>
        <dbReference type="ARBA" id="ARBA00023069"/>
    </source>
</evidence>
<dbReference type="InParanoid" id="H3DGP5"/>
<dbReference type="PANTHER" id="PTHR21648:SF0">
    <property type="entry name" value="RADIAL SPOKE HEAD PROTEIN 3 HOMOLOG"/>
    <property type="match status" value="1"/>
</dbReference>
<evidence type="ECO:0000256" key="4">
    <source>
        <dbReference type="ARBA" id="ARBA00022553"/>
    </source>
</evidence>
<evidence type="ECO:0000256" key="2">
    <source>
        <dbReference type="ARBA" id="ARBA00006737"/>
    </source>
</evidence>
<evidence type="ECO:0000313" key="11">
    <source>
        <dbReference type="Ensembl" id="ENSTNIP00000019689.1"/>
    </source>
</evidence>
<dbReference type="PANTHER" id="PTHR21648">
    <property type="entry name" value="FLAGELLAR RADIAL SPOKE PROTEIN 3"/>
    <property type="match status" value="1"/>
</dbReference>
<keyword evidence="9" id="KW-0175">Coiled coil</keyword>
<keyword evidence="4" id="KW-0597">Phosphoprotein</keyword>
<dbReference type="HOGENOM" id="CLU_036980_0_0_1"/>
<comment type="subcellular location">
    <subcellularLocation>
        <location evidence="1">Cytoplasm</location>
        <location evidence="1">Cytoskeleton</location>
        <location evidence="1">Flagellum axoneme</location>
    </subcellularLocation>
</comment>
<dbReference type="Ensembl" id="ENSTNIT00000019919.1">
    <property type="protein sequence ID" value="ENSTNIP00000019689.1"/>
    <property type="gene ID" value="ENSTNIG00000016587.1"/>
</dbReference>
<sequence length="333" mass="38859">MAFLWPDPKDQKGSYTFTSRPRPVESQSKYRSPSGHRTLTQYGKITYDRHVVLGSITAQNIISVRDRSQPAVIERQQEIRRRTFRKQPKQHFPFPAVEAVSGRTHIDVQTDSYLEELSDVIQTADMGCETGAFMDKPTTPLFIPAKTGKDVGTQIEEGELFNFDREVEPMLEVLVGKMMEQSLLEVMEEEELATLKAQQRAFEELRNYELAEVQRLQEQERRRKEEKERRLAQQREVLRKERETEQKIAARAYTQQYMSGLLTTVFSSLRTGGYFFDPIEREIESSFLPWLMLEVDKNMEKRSAAREILDNIILDIAQERVERCKKLGEKKTI</sequence>
<evidence type="ECO:0000256" key="9">
    <source>
        <dbReference type="SAM" id="Coils"/>
    </source>
</evidence>
<protein>
    <submittedName>
        <fullName evidence="11">Radial spoke head 3</fullName>
    </submittedName>
</protein>
<dbReference type="Pfam" id="PF06098">
    <property type="entry name" value="Radial_spoke_3"/>
    <property type="match status" value="1"/>
</dbReference>
<dbReference type="Proteomes" id="UP000007303">
    <property type="component" value="Unassembled WGS sequence"/>
</dbReference>
<reference evidence="12" key="1">
    <citation type="journal article" date="2004" name="Nature">
        <title>Genome duplication in the teleost fish Tetraodon nigroviridis reveals the early vertebrate proto-karyotype.</title>
        <authorList>
            <person name="Jaillon O."/>
            <person name="Aury J.-M."/>
            <person name="Brunet F."/>
            <person name="Petit J.-L."/>
            <person name="Stange-Thomann N."/>
            <person name="Mauceli E."/>
            <person name="Bouneau L."/>
            <person name="Fischer C."/>
            <person name="Ozouf-Costaz C."/>
            <person name="Bernot A."/>
            <person name="Nicaud S."/>
            <person name="Jaffe D."/>
            <person name="Fisher S."/>
            <person name="Lutfalla G."/>
            <person name="Dossat C."/>
            <person name="Segurens B."/>
            <person name="Dasilva C."/>
            <person name="Salanoubat M."/>
            <person name="Levy M."/>
            <person name="Boudet N."/>
            <person name="Castellano S."/>
            <person name="Anthouard V."/>
            <person name="Jubin C."/>
            <person name="Castelli V."/>
            <person name="Katinka M."/>
            <person name="Vacherie B."/>
            <person name="Biemont C."/>
            <person name="Skalli Z."/>
            <person name="Cattolico L."/>
            <person name="Poulain J."/>
            <person name="De Berardinis V."/>
            <person name="Cruaud C."/>
            <person name="Duprat S."/>
            <person name="Brottier P."/>
            <person name="Coutanceau J.-P."/>
            <person name="Gouzy J."/>
            <person name="Parra G."/>
            <person name="Lardier G."/>
            <person name="Chapple C."/>
            <person name="McKernan K.J."/>
            <person name="McEwan P."/>
            <person name="Bosak S."/>
            <person name="Kellis M."/>
            <person name="Volff J.-N."/>
            <person name="Guigo R."/>
            <person name="Zody M.C."/>
            <person name="Mesirov J."/>
            <person name="Lindblad-Toh K."/>
            <person name="Birren B."/>
            <person name="Nusbaum C."/>
            <person name="Kahn D."/>
            <person name="Robinson-Rechavi M."/>
            <person name="Laudet V."/>
            <person name="Schachter V."/>
            <person name="Quetier F."/>
            <person name="Saurin W."/>
            <person name="Scarpelli C."/>
            <person name="Wincker P."/>
            <person name="Lander E.S."/>
            <person name="Weissenbach J."/>
            <person name="Roest Crollius H."/>
        </authorList>
    </citation>
    <scope>NUCLEOTIDE SEQUENCE [LARGE SCALE GENOMIC DNA]</scope>
</reference>
<name>H3DGP5_TETNG</name>
<evidence type="ECO:0000256" key="5">
    <source>
        <dbReference type="ARBA" id="ARBA00022846"/>
    </source>
</evidence>
<reference evidence="11" key="2">
    <citation type="submission" date="2025-08" db="UniProtKB">
        <authorList>
            <consortium name="Ensembl"/>
        </authorList>
    </citation>
    <scope>IDENTIFICATION</scope>
</reference>
<dbReference type="OMA" id="QHAREFM"/>
<feature type="compositionally biased region" description="Polar residues" evidence="10">
    <location>
        <begin position="13"/>
        <end position="36"/>
    </location>
</feature>
<keyword evidence="12" id="KW-1185">Reference proteome</keyword>
<proteinExistence type="inferred from homology"/>